<keyword evidence="1" id="KW-0998">Cell outer membrane</keyword>
<evidence type="ECO:0000256" key="1">
    <source>
        <dbReference type="HAMAP-Rule" id="MF_01411"/>
    </source>
</evidence>
<evidence type="ECO:0000259" key="2">
    <source>
        <dbReference type="Pfam" id="PF04453"/>
    </source>
</evidence>
<comment type="similarity">
    <text evidence="1">Belongs to the LptD family.</text>
</comment>
<feature type="domain" description="LptD C-terminal" evidence="2">
    <location>
        <begin position="299"/>
        <end position="680"/>
    </location>
</feature>
<evidence type="ECO:0000259" key="3">
    <source>
        <dbReference type="Pfam" id="PF19838"/>
    </source>
</evidence>
<dbReference type="EMBL" id="AOGK01000009">
    <property type="protein sequence ID" value="MDG5975836.1"/>
    <property type="molecule type" value="Genomic_DNA"/>
</dbReference>
<comment type="subunit">
    <text evidence="1">Component of the lipopolysaccharide transport and assembly complex. Interacts with LptE and LptA.</text>
</comment>
<comment type="caution">
    <text evidence="1">Lacks conserved residue(s) required for the propagation of feature annotation.</text>
</comment>
<dbReference type="GO" id="GO:0009279">
    <property type="term" value="C:cell outer membrane"/>
    <property type="evidence" value="ECO:0007669"/>
    <property type="project" value="UniProtKB-SubCell"/>
</dbReference>
<comment type="caution">
    <text evidence="4">The sequence shown here is derived from an EMBL/GenBank/DDBJ whole genome shotgun (WGS) entry which is preliminary data.</text>
</comment>
<feature type="chain" id="PRO_5041030534" description="LPS-assembly protein LptD" evidence="1">
    <location>
        <begin position="22"/>
        <end position="790"/>
    </location>
</feature>
<organism evidence="4 5">
    <name type="scientific">Hydrogenophaga taeniospiralis CCUG 15921</name>
    <dbReference type="NCBI Taxonomy" id="1281780"/>
    <lineage>
        <taxon>Bacteria</taxon>
        <taxon>Pseudomonadati</taxon>
        <taxon>Pseudomonadota</taxon>
        <taxon>Betaproteobacteria</taxon>
        <taxon>Burkholderiales</taxon>
        <taxon>Comamonadaceae</taxon>
        <taxon>Hydrogenophaga</taxon>
    </lineage>
</organism>
<keyword evidence="1" id="KW-0472">Membrane</keyword>
<name>A0A9X4NSJ7_9BURK</name>
<dbReference type="RefSeq" id="WP_245638189.1">
    <property type="nucleotide sequence ID" value="NZ_AOGK01000009.1"/>
</dbReference>
<dbReference type="HAMAP" id="MF_01411">
    <property type="entry name" value="LPS_assembly_LptD"/>
    <property type="match status" value="1"/>
</dbReference>
<dbReference type="GO" id="GO:0043165">
    <property type="term" value="P:Gram-negative-bacterium-type cell outer membrane assembly"/>
    <property type="evidence" value="ECO:0007669"/>
    <property type="project" value="UniProtKB-UniRule"/>
</dbReference>
<dbReference type="Pfam" id="PF04453">
    <property type="entry name" value="LptD"/>
    <property type="match status" value="1"/>
</dbReference>
<feature type="signal peptide" evidence="1">
    <location>
        <begin position="1"/>
        <end position="21"/>
    </location>
</feature>
<dbReference type="InterPro" id="IPR045659">
    <property type="entry name" value="LptD_2"/>
</dbReference>
<evidence type="ECO:0000313" key="4">
    <source>
        <dbReference type="EMBL" id="MDG5975836.1"/>
    </source>
</evidence>
<proteinExistence type="inferred from homology"/>
<dbReference type="PANTHER" id="PTHR30189:SF1">
    <property type="entry name" value="LPS-ASSEMBLY PROTEIN LPTD"/>
    <property type="match status" value="1"/>
</dbReference>
<comment type="subcellular location">
    <subcellularLocation>
        <location evidence="1">Cell outer membrane</location>
    </subcellularLocation>
</comment>
<accession>A0A9X4NSJ7</accession>
<gene>
    <name evidence="1" type="primary">lptD</name>
    <name evidence="4" type="ORF">H010_11269</name>
</gene>
<keyword evidence="5" id="KW-1185">Reference proteome</keyword>
<sequence length="790" mass="87603" precursor="true">MHGVLALLALGAGCLPAQVLAQADAATATESSTLRLKQGTRLREVLPEAVRSELPTFVSGDQIESQTDAVTVIEGSAELRRHDTVIKADRLEYDQRSGDARGTGHVLINRQGDRFTGPDVQLNVNTDKGYFTEPEFTLLRNEGQGDASRIDFVSKDTTIAHNARYSTCPRTPGERWMPDWLVRATRIELDNVEEVGYASGGVLEFKGVPIMAAPYFSFPTSDKRKTGVLPPSINFDSQSGVELMVPYYLNLAPNYDVTLYPSVMSKRGVDLAGEARYLAPTFSSRLRAAYMPSDKLRDRDRWAYALAHNQRLGESLGAWGPIGLRLNLNRVSDDNYWSDFPRSSTIQLTTSRLLHSDAVLGWGHGPWSASVGAYKWQTLQNAGSPITPPYDRLPAVGVNYSRINQSLLGSDGWDFTVQTNFTRFQRSVAAASGTVKAGGDRALAITDLTHRWEAPGWFVQPRARLHTTQYQFDGATGASTTLSRAVPTASLDSGLVFEKPSSFWGREYVQTLEPRAFFTWTPFRDQSGLPNFDSANRDFSLASMYTENVFSGNDRISDTRAVTLGVSSRLINPDTGAEVVRLGVAQRYLLEDQNVTLPGGKPVTERLSNILLSGRVQWDPLWSFDSTLQYNPKSRESVRTTVGGRYTPGPYRVLSAAYRIQRGVSEQIDLGWQWPLSALWGDAPARVPGRALGPGQWYSVGRMNYSMPDRKIVDLIAGFEYDAGCWLGRVVLTRLQQTTTKANQSILFQLEFSGFSKVGASSLQTLQANVPKYQYLREEISPPSRFENYD</sequence>
<dbReference type="GO" id="GO:0015920">
    <property type="term" value="P:lipopolysaccharide transport"/>
    <property type="evidence" value="ECO:0007669"/>
    <property type="project" value="InterPro"/>
</dbReference>
<protein>
    <recommendedName>
        <fullName evidence="1">LPS-assembly protein LptD</fullName>
    </recommendedName>
</protein>
<reference evidence="4" key="1">
    <citation type="submission" date="2013-01" db="EMBL/GenBank/DDBJ databases">
        <title>Genome draft of Hydrogenophaga taeniospiralis 2K1.</title>
        <authorList>
            <person name="Gomila M."/>
            <person name="Lalucat J."/>
        </authorList>
    </citation>
    <scope>NUCLEOTIDE SEQUENCE</scope>
    <source>
        <strain evidence="4">CCUG 15921</strain>
    </source>
</reference>
<evidence type="ECO:0000313" key="5">
    <source>
        <dbReference type="Proteomes" id="UP001152876"/>
    </source>
</evidence>
<dbReference type="GO" id="GO:1990351">
    <property type="term" value="C:transporter complex"/>
    <property type="evidence" value="ECO:0007669"/>
    <property type="project" value="TreeGrafter"/>
</dbReference>
<dbReference type="InterPro" id="IPR020889">
    <property type="entry name" value="LipoPS_assembly_LptD"/>
</dbReference>
<dbReference type="AlphaFoldDB" id="A0A9X4NSJ7"/>
<dbReference type="PANTHER" id="PTHR30189">
    <property type="entry name" value="LPS-ASSEMBLY PROTEIN"/>
    <property type="match status" value="1"/>
</dbReference>
<dbReference type="InterPro" id="IPR050218">
    <property type="entry name" value="LptD"/>
</dbReference>
<dbReference type="Proteomes" id="UP001152876">
    <property type="component" value="Unassembled WGS sequence"/>
</dbReference>
<dbReference type="Pfam" id="PF19838">
    <property type="entry name" value="LptD_2"/>
    <property type="match status" value="1"/>
</dbReference>
<comment type="function">
    <text evidence="1">Together with LptE, is involved in the assembly of lipopolysaccharide (LPS) at the surface of the outer membrane.</text>
</comment>
<feature type="domain" description="LPS-assembly protein LptD central" evidence="3">
    <location>
        <begin position="203"/>
        <end position="279"/>
    </location>
</feature>
<dbReference type="InterPro" id="IPR007543">
    <property type="entry name" value="LptD_C"/>
</dbReference>
<keyword evidence="1" id="KW-0732">Signal</keyword>